<proteinExistence type="predicted"/>
<accession>A0A9P0TX21</accession>
<dbReference type="EMBL" id="CALOZG010000085">
    <property type="protein sequence ID" value="CAH4037175.1"/>
    <property type="molecule type" value="Genomic_DNA"/>
</dbReference>
<organism evidence="1 2">
    <name type="scientific">Pieris brassicae</name>
    <name type="common">White butterfly</name>
    <name type="synonym">Large white butterfly</name>
    <dbReference type="NCBI Taxonomy" id="7116"/>
    <lineage>
        <taxon>Eukaryota</taxon>
        <taxon>Metazoa</taxon>
        <taxon>Ecdysozoa</taxon>
        <taxon>Arthropoda</taxon>
        <taxon>Hexapoda</taxon>
        <taxon>Insecta</taxon>
        <taxon>Pterygota</taxon>
        <taxon>Neoptera</taxon>
        <taxon>Endopterygota</taxon>
        <taxon>Lepidoptera</taxon>
        <taxon>Glossata</taxon>
        <taxon>Ditrysia</taxon>
        <taxon>Papilionoidea</taxon>
        <taxon>Pieridae</taxon>
        <taxon>Pierinae</taxon>
        <taxon>Pieris</taxon>
    </lineage>
</organism>
<dbReference type="AlphaFoldDB" id="A0A9P0TX21"/>
<name>A0A9P0TX21_PIEBR</name>
<protein>
    <submittedName>
        <fullName evidence="1">Uncharacterized protein</fullName>
    </submittedName>
</protein>
<dbReference type="OrthoDB" id="7446204at2759"/>
<sequence>MENKPRLEPVRLADWAHNSAFFAKDIQLMSETKRSKQLETESNAKVRLNPIPPSQLNLSFQALKPKCIGQTSVQPVTSIKKNNWNSSVKIVSKEERMTDIKSNIRKTLNFNSQAKTTNTRKTLIEKATPQIHMFKTLKVKKEGSDLNNEIKFSGKKRIPVTPKSKEIEPKKLKINTPKSILRNFLIKNTPLSTASRKSCDGDATFLCIEKEVDDMGQEKEIENDLDINAPLPSSTPFKTSNVSEYFPISDADSLQKDKTILDFSNVSENENPVVALCDAFKKALISHTCQKTDLKLERGSLISVIEVALKHLQEIEESEKENTSNNNRKQLLGVSLKDFCRTKPPTFKIQKKIVFQISPKKCHVSPKVNKVDAINVYMGLKRNLNFLNTPKIDKTQNNETDTPIRMKKNLQSQINRLYNDSES</sequence>
<gene>
    <name evidence="1" type="ORF">PIBRA_LOCUS12888</name>
</gene>
<evidence type="ECO:0000313" key="2">
    <source>
        <dbReference type="Proteomes" id="UP001152562"/>
    </source>
</evidence>
<evidence type="ECO:0000313" key="1">
    <source>
        <dbReference type="EMBL" id="CAH4037175.1"/>
    </source>
</evidence>
<dbReference type="Proteomes" id="UP001152562">
    <property type="component" value="Unassembled WGS sequence"/>
</dbReference>
<keyword evidence="2" id="KW-1185">Reference proteome</keyword>
<reference evidence="1" key="1">
    <citation type="submission" date="2022-05" db="EMBL/GenBank/DDBJ databases">
        <authorList>
            <person name="Okamura Y."/>
        </authorList>
    </citation>
    <scope>NUCLEOTIDE SEQUENCE</scope>
</reference>
<comment type="caution">
    <text evidence="1">The sequence shown here is derived from an EMBL/GenBank/DDBJ whole genome shotgun (WGS) entry which is preliminary data.</text>
</comment>